<reference evidence="1" key="2">
    <citation type="journal article" date="2021" name="PeerJ">
        <title>Extensive microbial diversity within the chicken gut microbiome revealed by metagenomics and culture.</title>
        <authorList>
            <person name="Gilroy R."/>
            <person name="Ravi A."/>
            <person name="Getino M."/>
            <person name="Pursley I."/>
            <person name="Horton D.L."/>
            <person name="Alikhan N.F."/>
            <person name="Baker D."/>
            <person name="Gharbi K."/>
            <person name="Hall N."/>
            <person name="Watson M."/>
            <person name="Adriaenssens E.M."/>
            <person name="Foster-Nyarko E."/>
            <person name="Jarju S."/>
            <person name="Secka A."/>
            <person name="Antonio M."/>
            <person name="Oren A."/>
            <person name="Chaudhuri R.R."/>
            <person name="La Ragione R."/>
            <person name="Hildebrand F."/>
            <person name="Pallen M.J."/>
        </authorList>
    </citation>
    <scope>NUCLEOTIDE SEQUENCE</scope>
    <source>
        <strain evidence="1">ChiSjej3B21-11622</strain>
    </source>
</reference>
<dbReference type="Proteomes" id="UP000886886">
    <property type="component" value="Unassembled WGS sequence"/>
</dbReference>
<organism evidence="1 2">
    <name type="scientific">Candidatus Limivivens merdigallinarum</name>
    <dbReference type="NCBI Taxonomy" id="2840859"/>
    <lineage>
        <taxon>Bacteria</taxon>
        <taxon>Bacillati</taxon>
        <taxon>Bacillota</taxon>
        <taxon>Clostridia</taxon>
        <taxon>Lachnospirales</taxon>
        <taxon>Lachnospiraceae</taxon>
        <taxon>Lachnospiraceae incertae sedis</taxon>
        <taxon>Candidatus Limivivens</taxon>
    </lineage>
</organism>
<dbReference type="EMBL" id="DVFT01000108">
    <property type="protein sequence ID" value="HIQ96352.1"/>
    <property type="molecule type" value="Genomic_DNA"/>
</dbReference>
<proteinExistence type="predicted"/>
<reference evidence="1" key="1">
    <citation type="submission" date="2020-10" db="EMBL/GenBank/DDBJ databases">
        <authorList>
            <person name="Gilroy R."/>
        </authorList>
    </citation>
    <scope>NUCLEOTIDE SEQUENCE</scope>
    <source>
        <strain evidence="1">ChiSjej3B21-11622</strain>
    </source>
</reference>
<gene>
    <name evidence="1" type="ORF">IAB26_07305</name>
</gene>
<protein>
    <submittedName>
        <fullName evidence="1">Uncharacterized protein</fullName>
    </submittedName>
</protein>
<dbReference type="AlphaFoldDB" id="A0A9D1D0S2"/>
<name>A0A9D1D0S2_9FIRM</name>
<accession>A0A9D1D0S2</accession>
<evidence type="ECO:0000313" key="2">
    <source>
        <dbReference type="Proteomes" id="UP000886886"/>
    </source>
</evidence>
<evidence type="ECO:0000313" key="1">
    <source>
        <dbReference type="EMBL" id="HIQ96352.1"/>
    </source>
</evidence>
<comment type="caution">
    <text evidence="1">The sequence shown here is derived from an EMBL/GenBank/DDBJ whole genome shotgun (WGS) entry which is preliminary data.</text>
</comment>
<sequence>MEALASQPSNVRENLTYLGYAWLKALSEICYFDARNEASKRLADDIIGQVRQEPKLHQLSYDGTTEIELDCRDDEQAAWLLRCYLCADSGNKYQSFLDHAIYSHRTLQQNLTRFFLEWFVRAAKLDRSSFLENAGVYLRGCVLPFI</sequence>